<organism evidence="4 5">
    <name type="scientific">Labeo rohita</name>
    <name type="common">Indian major carp</name>
    <name type="synonym">Cyprinus rohita</name>
    <dbReference type="NCBI Taxonomy" id="84645"/>
    <lineage>
        <taxon>Eukaryota</taxon>
        <taxon>Metazoa</taxon>
        <taxon>Chordata</taxon>
        <taxon>Craniata</taxon>
        <taxon>Vertebrata</taxon>
        <taxon>Euteleostomi</taxon>
        <taxon>Actinopterygii</taxon>
        <taxon>Neopterygii</taxon>
        <taxon>Teleostei</taxon>
        <taxon>Ostariophysi</taxon>
        <taxon>Cypriniformes</taxon>
        <taxon>Cyprinidae</taxon>
        <taxon>Labeoninae</taxon>
        <taxon>Labeonini</taxon>
        <taxon>Labeo</taxon>
    </lineage>
</organism>
<proteinExistence type="predicted"/>
<dbReference type="SMART" id="SM00135">
    <property type="entry name" value="LY"/>
    <property type="match status" value="6"/>
</dbReference>
<dbReference type="InterPro" id="IPR009030">
    <property type="entry name" value="Growth_fac_rcpt_cys_sf"/>
</dbReference>
<dbReference type="SUPFAM" id="SSF57184">
    <property type="entry name" value="Growth factor receptor domain"/>
    <property type="match status" value="1"/>
</dbReference>
<keyword evidence="5" id="KW-1185">Reference proteome</keyword>
<feature type="repeat" description="LDL-receptor class B" evidence="1">
    <location>
        <begin position="223"/>
        <end position="265"/>
    </location>
</feature>
<feature type="transmembrane region" description="Helical" evidence="2">
    <location>
        <begin position="498"/>
        <end position="525"/>
    </location>
</feature>
<gene>
    <name evidence="4" type="ORF">H4Q32_000468</name>
</gene>
<feature type="repeat" description="LDL-receptor class B" evidence="1">
    <location>
        <begin position="266"/>
        <end position="312"/>
    </location>
</feature>
<dbReference type="Pfam" id="PF14670">
    <property type="entry name" value="FXa_inhibition"/>
    <property type="match status" value="1"/>
</dbReference>
<dbReference type="InterPro" id="IPR011042">
    <property type="entry name" value="6-blade_b-propeller_TolB-like"/>
</dbReference>
<dbReference type="SUPFAM" id="SSF63825">
    <property type="entry name" value="YWTD domain"/>
    <property type="match status" value="2"/>
</dbReference>
<dbReference type="Proteomes" id="UP000830375">
    <property type="component" value="Unassembled WGS sequence"/>
</dbReference>
<dbReference type="Pfam" id="PF00058">
    <property type="entry name" value="Ldl_recept_b"/>
    <property type="match status" value="3"/>
</dbReference>
<keyword evidence="4" id="KW-0675">Receptor</keyword>
<comment type="caution">
    <text evidence="4">The sequence shown here is derived from an EMBL/GenBank/DDBJ whole genome shotgun (WGS) entry which is preliminary data.</text>
</comment>
<evidence type="ECO:0000256" key="1">
    <source>
        <dbReference type="PROSITE-ProRule" id="PRU00461"/>
    </source>
</evidence>
<name>A0ABQ8LKK9_LABRO</name>
<feature type="transmembrane region" description="Helical" evidence="2">
    <location>
        <begin position="417"/>
        <end position="435"/>
    </location>
</feature>
<protein>
    <submittedName>
        <fullName evidence="4">Low-density lipoprotein receptor-related protein 1B</fullName>
    </submittedName>
</protein>
<evidence type="ECO:0000259" key="3">
    <source>
        <dbReference type="PROSITE" id="PS01186"/>
    </source>
</evidence>
<keyword evidence="2" id="KW-1133">Transmembrane helix</keyword>
<dbReference type="InterPro" id="IPR051221">
    <property type="entry name" value="LDLR-related"/>
</dbReference>
<dbReference type="PANTHER" id="PTHR22722:SF5">
    <property type="entry name" value="LOW-DENSITY LIPOPROTEIN RECEPTOR-RELATED PROTEIN 1B"/>
    <property type="match status" value="1"/>
</dbReference>
<dbReference type="PANTHER" id="PTHR22722">
    <property type="entry name" value="LOW-DENSITY LIPOPROTEIN RECEPTOR-RELATED PROTEIN 2-RELATED"/>
    <property type="match status" value="1"/>
</dbReference>
<dbReference type="PROSITE" id="PS01186">
    <property type="entry name" value="EGF_2"/>
    <property type="match status" value="1"/>
</dbReference>
<accession>A0ABQ8LKK9</accession>
<dbReference type="Gene3D" id="2.10.25.10">
    <property type="entry name" value="Laminin"/>
    <property type="match status" value="3"/>
</dbReference>
<reference evidence="4 5" key="1">
    <citation type="submission" date="2022-01" db="EMBL/GenBank/DDBJ databases">
        <title>A high-quality chromosome-level genome assembly of rohu carp, Labeo rohita.</title>
        <authorList>
            <person name="Arick M.A. II"/>
            <person name="Hsu C.-Y."/>
            <person name="Magbanua Z."/>
            <person name="Pechanova O."/>
            <person name="Grover C."/>
            <person name="Miller E."/>
            <person name="Thrash A."/>
            <person name="Ezzel L."/>
            <person name="Alam S."/>
            <person name="Benzie J."/>
            <person name="Hamilton M."/>
            <person name="Karsi A."/>
            <person name="Lawrence M.L."/>
            <person name="Peterson D.G."/>
        </authorList>
    </citation>
    <scope>NUCLEOTIDE SEQUENCE [LARGE SCALE GENOMIC DNA]</scope>
    <source>
        <strain evidence="5">BAU-BD-2019</strain>
        <tissue evidence="4">Blood</tissue>
    </source>
</reference>
<keyword evidence="4" id="KW-0449">Lipoprotein</keyword>
<evidence type="ECO:0000256" key="2">
    <source>
        <dbReference type="SAM" id="Phobius"/>
    </source>
</evidence>
<keyword evidence="2" id="KW-0472">Membrane</keyword>
<evidence type="ECO:0000313" key="5">
    <source>
        <dbReference type="Proteomes" id="UP000830375"/>
    </source>
</evidence>
<keyword evidence="2" id="KW-0812">Transmembrane</keyword>
<dbReference type="InterPro" id="IPR000742">
    <property type="entry name" value="EGF"/>
</dbReference>
<dbReference type="EMBL" id="JACTAM010000022">
    <property type="protein sequence ID" value="KAI2650472.1"/>
    <property type="molecule type" value="Genomic_DNA"/>
</dbReference>
<dbReference type="PROSITE" id="PS51120">
    <property type="entry name" value="LDLRB"/>
    <property type="match status" value="3"/>
</dbReference>
<feature type="domain" description="EGF-like" evidence="3">
    <location>
        <begin position="46"/>
        <end position="61"/>
    </location>
</feature>
<evidence type="ECO:0000313" key="4">
    <source>
        <dbReference type="EMBL" id="KAI2650472.1"/>
    </source>
</evidence>
<dbReference type="SMART" id="SM00181">
    <property type="entry name" value="EGF"/>
    <property type="match status" value="3"/>
</dbReference>
<feature type="repeat" description="LDL-receptor class B" evidence="1">
    <location>
        <begin position="176"/>
        <end position="222"/>
    </location>
</feature>
<sequence>MSVEEFHQFLPPHCSDPAIFFGNECSVRKGGCSHECLVAPGKGVVCSCPSGFHLGSDGRTCEALDYCTKHLRCSQVCEQHKNTVKCSCYPGWSLGPDGDSCYSTAARIYKREFGLQRTLWEWRGRDAQRALNPFEAFIIFSIRHEIRRINLHRGDYSLLVPGLRNTIALDFHFSQSLLYWTDVVEDKIYRGKLSEGGGVSSIEVVVQHGLATPEGLAVDWIAGNLYWIDSNLDQIEVSKLNGELRTTLIAGGMEHPRAIAVDPGQGALFWTDWDATFPRIEGASMSGKRRHVVFKDMDSGAWPNGLTLDHMESRIVWTDARSDAIYSALYDGTGMIEILRGHEFLSHPFAVSLFGGNVYWTDWRTNTLTKANKWTGANVTVIQKTSAQPFDLEIYHPSRQPQIKKNKERKKKLSYTFPHNFPYFFSCVLFTVWAMKSKRRARKRPINKTQLNQPVMAVQHLFPWVYICQMRKNQPSIVIGSYKATVWMERYAAQMCEGFFFCSWLFLSCGLAPAFLCSGILFIALDVCSVSVFITRPCLKRPARIAIGFQSHLELQSNNLALSKNKPRDCWVGNKGPNYSARPPNPCAGNKGRGPCSHLCLINYNGSASCSCPHLMKLSANNRSCQGVKKFLLYARRSEIRGVDIDNPYLNVIMALTVPDIDDVTAMDYDAVDERIYWADVKTRTIKRAFINGTKLETVLSGGTPRSIWTVLNLHS</sequence>
<dbReference type="InterPro" id="IPR000033">
    <property type="entry name" value="LDLR_classB_rpt"/>
</dbReference>
<dbReference type="Gene3D" id="2.120.10.30">
    <property type="entry name" value="TolB, C-terminal domain"/>
    <property type="match status" value="2"/>
</dbReference>